<reference evidence="1" key="2">
    <citation type="submission" date="2023-02" db="EMBL/GenBank/DDBJ databases">
        <authorList>
            <consortium name="DOE Joint Genome Institute"/>
            <person name="Mondo S.J."/>
            <person name="Chang Y."/>
            <person name="Wang Y."/>
            <person name="Ahrendt S."/>
            <person name="Andreopoulos W."/>
            <person name="Barry K."/>
            <person name="Beard J."/>
            <person name="Benny G.L."/>
            <person name="Blankenship S."/>
            <person name="Bonito G."/>
            <person name="Cuomo C."/>
            <person name="Desiro A."/>
            <person name="Gervers K.A."/>
            <person name="Hundley H."/>
            <person name="Kuo A."/>
            <person name="LaButti K."/>
            <person name="Lang B.F."/>
            <person name="Lipzen A."/>
            <person name="O'Donnell K."/>
            <person name="Pangilinan J."/>
            <person name="Reynolds N."/>
            <person name="Sandor L."/>
            <person name="Smith M.W."/>
            <person name="Tsang A."/>
            <person name="Grigoriev I.V."/>
            <person name="Stajich J.E."/>
            <person name="Spatafora J.W."/>
        </authorList>
    </citation>
    <scope>NUCLEOTIDE SEQUENCE</scope>
    <source>
        <strain evidence="1">RSA 2281</strain>
    </source>
</reference>
<evidence type="ECO:0000313" key="2">
    <source>
        <dbReference type="Proteomes" id="UP001209540"/>
    </source>
</evidence>
<dbReference type="EMBL" id="JAIXMP010000016">
    <property type="protein sequence ID" value="KAI9260774.1"/>
    <property type="molecule type" value="Genomic_DNA"/>
</dbReference>
<reference evidence="1" key="1">
    <citation type="journal article" date="2022" name="IScience">
        <title>Evolution of zygomycete secretomes and the origins of terrestrial fungal ecologies.</title>
        <authorList>
            <person name="Chang Y."/>
            <person name="Wang Y."/>
            <person name="Mondo S."/>
            <person name="Ahrendt S."/>
            <person name="Andreopoulos W."/>
            <person name="Barry K."/>
            <person name="Beard J."/>
            <person name="Benny G.L."/>
            <person name="Blankenship S."/>
            <person name="Bonito G."/>
            <person name="Cuomo C."/>
            <person name="Desiro A."/>
            <person name="Gervers K.A."/>
            <person name="Hundley H."/>
            <person name="Kuo A."/>
            <person name="LaButti K."/>
            <person name="Lang B.F."/>
            <person name="Lipzen A."/>
            <person name="O'Donnell K."/>
            <person name="Pangilinan J."/>
            <person name="Reynolds N."/>
            <person name="Sandor L."/>
            <person name="Smith M.E."/>
            <person name="Tsang A."/>
            <person name="Grigoriev I.V."/>
            <person name="Stajich J.E."/>
            <person name="Spatafora J.W."/>
        </authorList>
    </citation>
    <scope>NUCLEOTIDE SEQUENCE</scope>
    <source>
        <strain evidence="1">RSA 2281</strain>
    </source>
</reference>
<feature type="non-terminal residue" evidence="1">
    <location>
        <position position="139"/>
    </location>
</feature>
<dbReference type="AlphaFoldDB" id="A0AAD5K8B8"/>
<protein>
    <submittedName>
        <fullName evidence="1">Uncharacterized protein</fullName>
    </submittedName>
</protein>
<accession>A0AAD5K8B8</accession>
<gene>
    <name evidence="1" type="ORF">BDA99DRAFT_513175</name>
</gene>
<sequence>TPSFQEAAQFFQKPSEYQRFQYVHIPFGKRLPHSEIRQYLRSLTINPNRIIDISYPARNVLSLLIHTKYLLSVSLLLRKVNTLLLYEFNPTDPIYLRDPTYISLPKQKKNMSSRTLCSMETLNKTTIFHRMRGTQHNEY</sequence>
<evidence type="ECO:0000313" key="1">
    <source>
        <dbReference type="EMBL" id="KAI9260774.1"/>
    </source>
</evidence>
<dbReference type="Proteomes" id="UP001209540">
    <property type="component" value="Unassembled WGS sequence"/>
</dbReference>
<name>A0AAD5K8B8_9FUNG</name>
<proteinExistence type="predicted"/>
<organism evidence="1 2">
    <name type="scientific">Phascolomyces articulosus</name>
    <dbReference type="NCBI Taxonomy" id="60185"/>
    <lineage>
        <taxon>Eukaryota</taxon>
        <taxon>Fungi</taxon>
        <taxon>Fungi incertae sedis</taxon>
        <taxon>Mucoromycota</taxon>
        <taxon>Mucoromycotina</taxon>
        <taxon>Mucoromycetes</taxon>
        <taxon>Mucorales</taxon>
        <taxon>Lichtheimiaceae</taxon>
        <taxon>Phascolomyces</taxon>
    </lineage>
</organism>
<keyword evidence="2" id="KW-1185">Reference proteome</keyword>
<comment type="caution">
    <text evidence="1">The sequence shown here is derived from an EMBL/GenBank/DDBJ whole genome shotgun (WGS) entry which is preliminary data.</text>
</comment>